<accession>A0A6L9Y7I2</accession>
<evidence type="ECO:0000313" key="2">
    <source>
        <dbReference type="Proteomes" id="UP000477651"/>
    </source>
</evidence>
<name>A0A6L9Y7I2_9BURK</name>
<evidence type="ECO:0000313" key="1">
    <source>
        <dbReference type="EMBL" id="NEN76472.1"/>
    </source>
</evidence>
<comment type="caution">
    <text evidence="1">The sequence shown here is derived from an EMBL/GenBank/DDBJ whole genome shotgun (WGS) entry which is preliminary data.</text>
</comment>
<reference evidence="1 2" key="1">
    <citation type="submission" date="2020-02" db="EMBL/GenBank/DDBJ databases">
        <title>Pelistega sp. NLN82 were isolated from wild rodents of the Hainan Island.</title>
        <authorList>
            <person name="Niu N."/>
            <person name="Zhou J."/>
        </authorList>
    </citation>
    <scope>NUCLEOTIDE SEQUENCE [LARGE SCALE GENOMIC DNA]</scope>
    <source>
        <strain evidence="1 2">NLN82</strain>
    </source>
</reference>
<organism evidence="1 2">
    <name type="scientific">Pelistega ratti</name>
    <dbReference type="NCBI Taxonomy" id="2652177"/>
    <lineage>
        <taxon>Bacteria</taxon>
        <taxon>Pseudomonadati</taxon>
        <taxon>Pseudomonadota</taxon>
        <taxon>Betaproteobacteria</taxon>
        <taxon>Burkholderiales</taxon>
        <taxon>Alcaligenaceae</taxon>
        <taxon>Pelistega</taxon>
    </lineage>
</organism>
<dbReference type="AlphaFoldDB" id="A0A6L9Y7I2"/>
<protein>
    <submittedName>
        <fullName evidence="1">Uncharacterized protein</fullName>
    </submittedName>
</protein>
<keyword evidence="2" id="KW-1185">Reference proteome</keyword>
<proteinExistence type="predicted"/>
<dbReference type="Proteomes" id="UP000477651">
    <property type="component" value="Unassembled WGS sequence"/>
</dbReference>
<dbReference type="EMBL" id="JAAGYR010000020">
    <property type="protein sequence ID" value="NEN76472.1"/>
    <property type="molecule type" value="Genomic_DNA"/>
</dbReference>
<dbReference type="RefSeq" id="WP_163764888.1">
    <property type="nucleotide sequence ID" value="NZ_JAAGYR010000020.1"/>
</dbReference>
<gene>
    <name evidence="1" type="ORF">F9B74_09140</name>
</gene>
<sequence length="451" mass="49688">MGIGVLAGATIGGNKAAIQQGALDSFNVEKYNRQLHPDEVKWIQENAKHFAKEESERLGYPVTEQEAIQRLLVQAAQEIDFIWSKKIGSTDYRAQSFLKSATAYSEIPTLYSDNRGTFINANGKHQVMFTADKNEYVSTGKYAKELAKFDKANNAIITKTLQPEVKNNLYVKSLQDGVNTVINTVNYMGNHPDKVAKSIVFNTMNCLTEDLCISTVGNTLKESVGSVWQSGKDIGGIHYNLKDVSYLYGKDMRAEIDTIAAVRGGTALLELIGVGKTVGTGVKVVGTSADLGINLAKESAKNMASKAIVQADDTYSRLKDLSKGEVTVYRVEGIPNQRLIIDDKGNVNITGNTTLYLNFGSKKRAVEYLQQKRDKELPGAEIKRFAVLREFRKDIADIAISEKDIKSKDPTKVKPVIADPTKANYQYGLRKDQIELLKSKIIEGSGKNGNK</sequence>